<dbReference type="STRING" id="743788.S8DL95"/>
<protein>
    <submittedName>
        <fullName evidence="2">Uncharacterized protein</fullName>
    </submittedName>
</protein>
<name>S8DL95_FOMSC</name>
<feature type="region of interest" description="Disordered" evidence="1">
    <location>
        <begin position="40"/>
        <end position="210"/>
    </location>
</feature>
<dbReference type="HOGENOM" id="CLU_943669_0_0_1"/>
<dbReference type="OrthoDB" id="2803802at2759"/>
<accession>S8DL95</accession>
<dbReference type="EMBL" id="KE504270">
    <property type="protein sequence ID" value="EPS93517.1"/>
    <property type="molecule type" value="Genomic_DNA"/>
</dbReference>
<dbReference type="InParanoid" id="S8DL95"/>
<dbReference type="eggNOG" id="ENOG502SHSB">
    <property type="taxonomic scope" value="Eukaryota"/>
</dbReference>
<keyword evidence="3" id="KW-1185">Reference proteome</keyword>
<evidence type="ECO:0000256" key="1">
    <source>
        <dbReference type="SAM" id="MobiDB-lite"/>
    </source>
</evidence>
<reference evidence="2 3" key="1">
    <citation type="journal article" date="2012" name="Science">
        <title>The Paleozoic origin of enzymatic lignin decomposition reconstructed from 31 fungal genomes.</title>
        <authorList>
            <person name="Floudas D."/>
            <person name="Binder M."/>
            <person name="Riley R."/>
            <person name="Barry K."/>
            <person name="Blanchette R.A."/>
            <person name="Henrissat B."/>
            <person name="Martinez A.T."/>
            <person name="Otillar R."/>
            <person name="Spatafora J.W."/>
            <person name="Yadav J.S."/>
            <person name="Aerts A."/>
            <person name="Benoit I."/>
            <person name="Boyd A."/>
            <person name="Carlson A."/>
            <person name="Copeland A."/>
            <person name="Coutinho P.M."/>
            <person name="de Vries R.P."/>
            <person name="Ferreira P."/>
            <person name="Findley K."/>
            <person name="Foster B."/>
            <person name="Gaskell J."/>
            <person name="Glotzer D."/>
            <person name="Gorecki P."/>
            <person name="Heitman J."/>
            <person name="Hesse C."/>
            <person name="Hori C."/>
            <person name="Igarashi K."/>
            <person name="Jurgens J.A."/>
            <person name="Kallen N."/>
            <person name="Kersten P."/>
            <person name="Kohler A."/>
            <person name="Kuees U."/>
            <person name="Kumar T.K.A."/>
            <person name="Kuo A."/>
            <person name="LaButti K."/>
            <person name="Larrondo L.F."/>
            <person name="Lindquist E."/>
            <person name="Ling A."/>
            <person name="Lombard V."/>
            <person name="Lucas S."/>
            <person name="Lundell T."/>
            <person name="Martin R."/>
            <person name="McLaughlin D.J."/>
            <person name="Morgenstern I."/>
            <person name="Morin E."/>
            <person name="Murat C."/>
            <person name="Nagy L.G."/>
            <person name="Nolan M."/>
            <person name="Ohm R.A."/>
            <person name="Patyshakuliyeva A."/>
            <person name="Rokas A."/>
            <person name="Ruiz-Duenas F.J."/>
            <person name="Sabat G."/>
            <person name="Salamov A."/>
            <person name="Samejima M."/>
            <person name="Schmutz J."/>
            <person name="Slot J.C."/>
            <person name="St John F."/>
            <person name="Stenlid J."/>
            <person name="Sun H."/>
            <person name="Sun S."/>
            <person name="Syed K."/>
            <person name="Tsang A."/>
            <person name="Wiebenga A."/>
            <person name="Young D."/>
            <person name="Pisabarro A."/>
            <person name="Eastwood D.C."/>
            <person name="Martin F."/>
            <person name="Cullen D."/>
            <person name="Grigoriev I.V."/>
            <person name="Hibbett D.S."/>
        </authorList>
    </citation>
    <scope>NUCLEOTIDE SEQUENCE</scope>
    <source>
        <strain evidence="3">FP-58527</strain>
    </source>
</reference>
<dbReference type="AlphaFoldDB" id="S8DL95"/>
<sequence>MPTCGGCGRNFKTQQGFGTHLSQTKKAICIEFYKAYVDRDDPMDDNIPPPDPVPFEGDYFGEYLPEEFDAIHNQATPSRNEDHGAGDMEGIVQEQVQQAEVCGAQEGSEERQSEENYNRANDDPEDELGGGQLEGADDEHDDDHGYEGNEGDDEGDEGDDEDGEDDEDDEDDDDNDDDEEEDIVPGWEPPPVHPSDDFPLPMDEDNDAPALDRDMRQRSELQASGKTIVVHFPSAEAGKVYADHGEGPDGSRRAYAASVGITKEEPYAPFKSRLDWEVARWAKLRGPGATAVTDLLKIENLVSLLGLSYKTSQQLDQLIDSLPSKRPQFRRHEIVVGGEAFEVYAREIMECLAALWATPGSAVPYLV</sequence>
<feature type="compositionally biased region" description="Basic and acidic residues" evidence="1">
    <location>
        <begin position="108"/>
        <end position="122"/>
    </location>
</feature>
<gene>
    <name evidence="2" type="ORF">FOMPIDRAFT_1055880</name>
</gene>
<proteinExistence type="predicted"/>
<evidence type="ECO:0000313" key="2">
    <source>
        <dbReference type="EMBL" id="EPS93517.1"/>
    </source>
</evidence>
<evidence type="ECO:0000313" key="3">
    <source>
        <dbReference type="Proteomes" id="UP000015241"/>
    </source>
</evidence>
<feature type="compositionally biased region" description="Acidic residues" evidence="1">
    <location>
        <begin position="149"/>
        <end position="183"/>
    </location>
</feature>
<dbReference type="Proteomes" id="UP000015241">
    <property type="component" value="Unassembled WGS sequence"/>
</dbReference>
<organism evidence="2 3">
    <name type="scientific">Fomitopsis schrenkii</name>
    <name type="common">Brown rot fungus</name>
    <dbReference type="NCBI Taxonomy" id="2126942"/>
    <lineage>
        <taxon>Eukaryota</taxon>
        <taxon>Fungi</taxon>
        <taxon>Dikarya</taxon>
        <taxon>Basidiomycota</taxon>
        <taxon>Agaricomycotina</taxon>
        <taxon>Agaricomycetes</taxon>
        <taxon>Polyporales</taxon>
        <taxon>Fomitopsis</taxon>
    </lineage>
</organism>